<dbReference type="Proteomes" id="UP001056610">
    <property type="component" value="Chromosome"/>
</dbReference>
<name>A0ABY4QTH6_9MYCO</name>
<proteinExistence type="predicted"/>
<organism evidence="1 2">
    <name type="scientific">Candidatus Mycobacterium methanotrophicum</name>
    <dbReference type="NCBI Taxonomy" id="2943498"/>
    <lineage>
        <taxon>Bacteria</taxon>
        <taxon>Bacillati</taxon>
        <taxon>Actinomycetota</taxon>
        <taxon>Actinomycetes</taxon>
        <taxon>Mycobacteriales</taxon>
        <taxon>Mycobacteriaceae</taxon>
        <taxon>Mycobacterium</taxon>
    </lineage>
</organism>
<evidence type="ECO:0000313" key="1">
    <source>
        <dbReference type="EMBL" id="UQX13380.1"/>
    </source>
</evidence>
<sequence>MTADGSSVFARNDELREALRRAASALAANGPEFALDFGPLLPAVRAVREQVDWERVRADTADNDFAVAFLALIDRLGVTA</sequence>
<evidence type="ECO:0000313" key="2">
    <source>
        <dbReference type="Proteomes" id="UP001056610"/>
    </source>
</evidence>
<dbReference type="EMBL" id="CP097320">
    <property type="protein sequence ID" value="UQX13380.1"/>
    <property type="molecule type" value="Genomic_DNA"/>
</dbReference>
<gene>
    <name evidence="1" type="ORF">M5I08_03350</name>
</gene>
<reference evidence="1" key="1">
    <citation type="submission" date="2022-05" db="EMBL/GenBank/DDBJ databases">
        <title>A methanotrophic Mycobacterium dominates a cave microbial ecosystem.</title>
        <authorList>
            <person name="Van Spanning R.J.M."/>
            <person name="Guan Q."/>
            <person name="Melkonian C."/>
            <person name="Gallant J."/>
            <person name="Polerecky L."/>
            <person name="Flot J.-F."/>
            <person name="Brandt B.W."/>
            <person name="Braster M."/>
            <person name="Iturbe Espinoza P."/>
            <person name="Aerts J."/>
            <person name="Meima-Franke M."/>
            <person name="Piersma S.R."/>
            <person name="Bunduc C."/>
            <person name="Ummels R."/>
            <person name="Pain A."/>
            <person name="Fleming E.J."/>
            <person name="van der Wel N."/>
            <person name="Gherman V.D."/>
            <person name="Sarbu S.M."/>
            <person name="Bodelier P.L.E."/>
            <person name="Bitter W."/>
        </authorList>
    </citation>
    <scope>NUCLEOTIDE SEQUENCE</scope>
    <source>
        <strain evidence="1">Sulfur Cave</strain>
    </source>
</reference>
<keyword evidence="2" id="KW-1185">Reference proteome</keyword>
<accession>A0ABY4QTH6</accession>
<protein>
    <submittedName>
        <fullName evidence="1">Uncharacterized protein</fullName>
    </submittedName>
</protein>
<dbReference type="RefSeq" id="WP_219067420.1">
    <property type="nucleotide sequence ID" value="NZ_CAJUXY010000019.1"/>
</dbReference>